<dbReference type="PANTHER" id="PTHR20858:SF19">
    <property type="entry name" value="PYRIDOXINE KINASE"/>
    <property type="match status" value="1"/>
</dbReference>
<evidence type="ECO:0000256" key="4">
    <source>
        <dbReference type="ARBA" id="ARBA00022723"/>
    </source>
</evidence>
<evidence type="ECO:0000313" key="15">
    <source>
        <dbReference type="EMBL" id="MTT75644.1"/>
    </source>
</evidence>
<gene>
    <name evidence="15" type="primary">thiD</name>
    <name evidence="15" type="ORF">GMD11_05085</name>
    <name evidence="16" type="ORF">GMD18_04730</name>
</gene>
<evidence type="ECO:0000256" key="1">
    <source>
        <dbReference type="ARBA" id="ARBA00009879"/>
    </source>
</evidence>
<evidence type="ECO:0000256" key="3">
    <source>
        <dbReference type="ARBA" id="ARBA00022679"/>
    </source>
</evidence>
<protein>
    <recommendedName>
        <fullName evidence="2">pyridoxal kinase</fullName>
        <ecNumber evidence="2">2.7.1.35</ecNumber>
    </recommendedName>
    <alternativeName>
        <fullName evidence="10">PN/PL/PM kinase</fullName>
    </alternativeName>
    <alternativeName>
        <fullName evidence="11">Pyridoxal kinase</fullName>
    </alternativeName>
    <alternativeName>
        <fullName evidence="9">Pyridoxamine kinase</fullName>
    </alternativeName>
    <alternativeName>
        <fullName evidence="12">Vitamin B6 kinase</fullName>
    </alternativeName>
</protein>
<evidence type="ECO:0000256" key="5">
    <source>
        <dbReference type="ARBA" id="ARBA00022741"/>
    </source>
</evidence>
<dbReference type="InterPro" id="IPR013749">
    <property type="entry name" value="PM/HMP-P_kinase-1"/>
</dbReference>
<dbReference type="GO" id="GO:0009228">
    <property type="term" value="P:thiamine biosynthetic process"/>
    <property type="evidence" value="ECO:0007669"/>
    <property type="project" value="InterPro"/>
</dbReference>
<evidence type="ECO:0000256" key="7">
    <source>
        <dbReference type="ARBA" id="ARBA00022840"/>
    </source>
</evidence>
<keyword evidence="8" id="KW-0460">Magnesium</keyword>
<feature type="domain" description="Pyridoxamine kinase/Phosphomethylpyrimidine kinase" evidence="14">
    <location>
        <begin position="14"/>
        <end position="261"/>
    </location>
</feature>
<dbReference type="GO" id="GO:0008478">
    <property type="term" value="F:pyridoxal kinase activity"/>
    <property type="evidence" value="ECO:0007669"/>
    <property type="project" value="UniProtKB-EC"/>
</dbReference>
<dbReference type="GO" id="GO:0008902">
    <property type="term" value="F:hydroxymethylpyrimidine kinase activity"/>
    <property type="evidence" value="ECO:0007669"/>
    <property type="project" value="TreeGrafter"/>
</dbReference>
<dbReference type="EMBL" id="WNBM01000002">
    <property type="protein sequence ID" value="MTT75644.1"/>
    <property type="molecule type" value="Genomic_DNA"/>
</dbReference>
<dbReference type="CDD" id="cd01169">
    <property type="entry name" value="HMPP_kinase"/>
    <property type="match status" value="1"/>
</dbReference>
<evidence type="ECO:0000313" key="18">
    <source>
        <dbReference type="Proteomes" id="UP000484547"/>
    </source>
</evidence>
<name>A0A7X3BVA8_9FIRM</name>
<sequence>MNMLHKAMTIAGSDASGGAGMEADLKTFQELDVYGMTALTVIVAQNPHKDWDHEIFPIGLDVVEKQIETIVAGIGIDAMKTGMLGSAELVELVARTIDRFKLRNVVIDPVMVCKGVDVIMVPEAAAAIKTVLMQRADVVTPNTIEAAYLADMEKVETLDEIKEAAGRIKELGAGYVVIKSGSRNDSREAVDVLYDGREFTIASAPKIEPCYNHGAGCTYSAAITAGLANGLSVREAVELAKKFVAAALRGSFKLNEYSGATNHCAYRLENNK</sequence>
<keyword evidence="6 15" id="KW-0418">Kinase</keyword>
<evidence type="ECO:0000313" key="17">
    <source>
        <dbReference type="Proteomes" id="UP000443070"/>
    </source>
</evidence>
<accession>A0A7X3BVA8</accession>
<proteinExistence type="inferred from homology"/>
<dbReference type="OrthoDB" id="9810880at2"/>
<evidence type="ECO:0000256" key="10">
    <source>
        <dbReference type="ARBA" id="ARBA00042348"/>
    </source>
</evidence>
<dbReference type="GO" id="GO:0005524">
    <property type="term" value="F:ATP binding"/>
    <property type="evidence" value="ECO:0007669"/>
    <property type="project" value="UniProtKB-KW"/>
</dbReference>
<keyword evidence="17" id="KW-1185">Reference proteome</keyword>
<evidence type="ECO:0000256" key="13">
    <source>
        <dbReference type="ARBA" id="ARBA00049293"/>
    </source>
</evidence>
<dbReference type="PANTHER" id="PTHR20858">
    <property type="entry name" value="PHOSPHOMETHYLPYRIMIDINE KINASE"/>
    <property type="match status" value="1"/>
</dbReference>
<dbReference type="GO" id="GO:0005829">
    <property type="term" value="C:cytosol"/>
    <property type="evidence" value="ECO:0007669"/>
    <property type="project" value="TreeGrafter"/>
</dbReference>
<reference evidence="17 18" key="1">
    <citation type="journal article" date="2019" name="Nat. Med.">
        <title>A library of human gut bacterial isolates paired with longitudinal multiomics data enables mechanistic microbiome research.</title>
        <authorList>
            <person name="Poyet M."/>
            <person name="Groussin M."/>
            <person name="Gibbons S.M."/>
            <person name="Avila-Pacheco J."/>
            <person name="Jiang X."/>
            <person name="Kearney S.M."/>
            <person name="Perrotta A.R."/>
            <person name="Berdy B."/>
            <person name="Zhao S."/>
            <person name="Lieberman T.D."/>
            <person name="Swanson P.K."/>
            <person name="Smith M."/>
            <person name="Roesemann S."/>
            <person name="Alexander J.E."/>
            <person name="Rich S.A."/>
            <person name="Livny J."/>
            <person name="Vlamakis H."/>
            <person name="Clish C."/>
            <person name="Bullock K."/>
            <person name="Deik A."/>
            <person name="Scott J."/>
            <person name="Pierce K.A."/>
            <person name="Xavier R.J."/>
            <person name="Alm E.J."/>
        </authorList>
    </citation>
    <scope>NUCLEOTIDE SEQUENCE [LARGE SCALE GENOMIC DNA]</scope>
    <source>
        <strain evidence="15 18">BIOML-A13</strain>
        <strain evidence="16 17">BIOML-A3</strain>
    </source>
</reference>
<dbReference type="EC" id="2.7.1.35" evidence="2"/>
<dbReference type="NCBIfam" id="TIGR00097">
    <property type="entry name" value="HMP-P_kinase"/>
    <property type="match status" value="1"/>
</dbReference>
<comment type="catalytic activity">
    <reaction evidence="13">
        <text>pyridoxal + ATP = pyridoxal 5'-phosphate + ADP + H(+)</text>
        <dbReference type="Rhea" id="RHEA:10224"/>
        <dbReference type="ChEBI" id="CHEBI:15378"/>
        <dbReference type="ChEBI" id="CHEBI:17310"/>
        <dbReference type="ChEBI" id="CHEBI:30616"/>
        <dbReference type="ChEBI" id="CHEBI:456216"/>
        <dbReference type="ChEBI" id="CHEBI:597326"/>
        <dbReference type="EC" id="2.7.1.35"/>
    </reaction>
</comment>
<keyword evidence="7" id="KW-0067">ATP-binding</keyword>
<evidence type="ECO:0000313" key="16">
    <source>
        <dbReference type="EMBL" id="MTU03706.1"/>
    </source>
</evidence>
<dbReference type="GO" id="GO:0008972">
    <property type="term" value="F:phosphomethylpyrimidine kinase activity"/>
    <property type="evidence" value="ECO:0007669"/>
    <property type="project" value="InterPro"/>
</dbReference>
<evidence type="ECO:0000259" key="14">
    <source>
        <dbReference type="Pfam" id="PF08543"/>
    </source>
</evidence>
<evidence type="ECO:0000256" key="2">
    <source>
        <dbReference type="ARBA" id="ARBA00012104"/>
    </source>
</evidence>
<dbReference type="RefSeq" id="WP_113077477.1">
    <property type="nucleotide sequence ID" value="NZ_CAKVRS010000002.1"/>
</dbReference>
<dbReference type="Proteomes" id="UP000443070">
    <property type="component" value="Unassembled WGS sequence"/>
</dbReference>
<comment type="caution">
    <text evidence="15">The sequence shown here is derived from an EMBL/GenBank/DDBJ whole genome shotgun (WGS) entry which is preliminary data.</text>
</comment>
<dbReference type="InterPro" id="IPR004399">
    <property type="entry name" value="HMP/HMP-P_kinase_dom"/>
</dbReference>
<dbReference type="Pfam" id="PF08543">
    <property type="entry name" value="Phos_pyr_kin"/>
    <property type="match status" value="1"/>
</dbReference>
<evidence type="ECO:0000256" key="12">
    <source>
        <dbReference type="ARBA" id="ARBA00042531"/>
    </source>
</evidence>
<evidence type="ECO:0000256" key="9">
    <source>
        <dbReference type="ARBA" id="ARBA00042307"/>
    </source>
</evidence>
<dbReference type="EMBL" id="WNBW01000002">
    <property type="protein sequence ID" value="MTU03706.1"/>
    <property type="molecule type" value="Genomic_DNA"/>
</dbReference>
<dbReference type="SUPFAM" id="SSF53613">
    <property type="entry name" value="Ribokinase-like"/>
    <property type="match status" value="1"/>
</dbReference>
<evidence type="ECO:0000256" key="8">
    <source>
        <dbReference type="ARBA" id="ARBA00022842"/>
    </source>
</evidence>
<dbReference type="InterPro" id="IPR029056">
    <property type="entry name" value="Ribokinase-like"/>
</dbReference>
<keyword evidence="4" id="KW-0479">Metal-binding</keyword>
<evidence type="ECO:0000256" key="6">
    <source>
        <dbReference type="ARBA" id="ARBA00022777"/>
    </source>
</evidence>
<keyword evidence="5" id="KW-0547">Nucleotide-binding</keyword>
<comment type="similarity">
    <text evidence="1">Belongs to the ThiD family.</text>
</comment>
<dbReference type="FunFam" id="3.40.1190.20:FF:000003">
    <property type="entry name" value="Phosphomethylpyrimidine kinase ThiD"/>
    <property type="match status" value="1"/>
</dbReference>
<keyword evidence="3 15" id="KW-0808">Transferase</keyword>
<dbReference type="GO" id="GO:0046872">
    <property type="term" value="F:metal ion binding"/>
    <property type="evidence" value="ECO:0007669"/>
    <property type="project" value="UniProtKB-KW"/>
</dbReference>
<dbReference type="Gene3D" id="3.40.1190.20">
    <property type="match status" value="1"/>
</dbReference>
<evidence type="ECO:0000256" key="11">
    <source>
        <dbReference type="ARBA" id="ARBA00042396"/>
    </source>
</evidence>
<dbReference type="Proteomes" id="UP000484547">
    <property type="component" value="Unassembled WGS sequence"/>
</dbReference>
<dbReference type="AlphaFoldDB" id="A0A7X3BVA8"/>
<organism evidence="15 18">
    <name type="scientific">Phascolarctobacterium faecium</name>
    <dbReference type="NCBI Taxonomy" id="33025"/>
    <lineage>
        <taxon>Bacteria</taxon>
        <taxon>Bacillati</taxon>
        <taxon>Bacillota</taxon>
        <taxon>Negativicutes</taxon>
        <taxon>Acidaminococcales</taxon>
        <taxon>Acidaminococcaceae</taxon>
        <taxon>Phascolarctobacterium</taxon>
    </lineage>
</organism>